<evidence type="ECO:0000256" key="8">
    <source>
        <dbReference type="SAM" id="Phobius"/>
    </source>
</evidence>
<keyword evidence="9" id="KW-0732">Signal</keyword>
<dbReference type="GO" id="GO:0044233">
    <property type="term" value="C:mitochondria-associated endoplasmic reticulum membrane contact site"/>
    <property type="evidence" value="ECO:0007669"/>
    <property type="project" value="Ensembl"/>
</dbReference>
<gene>
    <name evidence="10" type="primary">CLCC1</name>
</gene>
<evidence type="ECO:0000256" key="5">
    <source>
        <dbReference type="ARBA" id="ARBA00022989"/>
    </source>
</evidence>
<feature type="signal peptide" evidence="9">
    <location>
        <begin position="1"/>
        <end position="18"/>
    </location>
</feature>
<dbReference type="AlphaFoldDB" id="A0A452U9E3"/>
<dbReference type="PANTHER" id="PTHR34093:SF1">
    <property type="entry name" value="CHLORIDE CHANNEL CLIC-LIKE PROTEIN 1"/>
    <property type="match status" value="1"/>
</dbReference>
<feature type="transmembrane region" description="Helical" evidence="8">
    <location>
        <begin position="332"/>
        <end position="353"/>
    </location>
</feature>
<keyword evidence="5 8" id="KW-1133">Transmembrane helix</keyword>
<evidence type="ECO:0000256" key="1">
    <source>
        <dbReference type="ARBA" id="ARBA00004141"/>
    </source>
</evidence>
<protein>
    <recommendedName>
        <fullName evidence="3">Chloride channel CLIC-like protein 1</fullName>
    </recommendedName>
</protein>
<feature type="transmembrane region" description="Helical" evidence="8">
    <location>
        <begin position="216"/>
        <end position="233"/>
    </location>
</feature>
<dbReference type="InterPro" id="IPR009231">
    <property type="entry name" value="Chloride_chnl_CLIC-like"/>
</dbReference>
<dbReference type="Ensembl" id="ENSUMAT00000020549.1">
    <property type="protein sequence ID" value="ENSUMAP00000017400.1"/>
    <property type="gene ID" value="ENSUMAG00000012765.1"/>
</dbReference>
<feature type="transmembrane region" description="Helical" evidence="8">
    <location>
        <begin position="183"/>
        <end position="204"/>
    </location>
</feature>
<feature type="region of interest" description="Disordered" evidence="7">
    <location>
        <begin position="472"/>
        <end position="495"/>
    </location>
</feature>
<dbReference type="PANTHER" id="PTHR34093">
    <property type="entry name" value="CHLORIDE CHANNEL CLIC-LIKE PROTEIN 1"/>
    <property type="match status" value="1"/>
</dbReference>
<name>A0A452U9E3_URSMA</name>
<dbReference type="GO" id="GO:0005789">
    <property type="term" value="C:endoplasmic reticulum membrane"/>
    <property type="evidence" value="ECO:0007669"/>
    <property type="project" value="Ensembl"/>
</dbReference>
<sequence>MLYSLLLCECLWLITGYAHDDDWIDPTDMLNYDAASGTMRKSQVKYGVSEKKEVSPDLSHADELSECYSKLDSLTHKIDECEKKKKEDYESQSNPVFRRYLHKILIEARKLGLPEENKDDMHYDAEIILKRQTLLEIQKFLSGENWKPGALDDALSDILINFKFHDFETWKWRFEDFFGVDPYNVLMVLLCLLCIVVLVATELWTYVHWYTQLRRVLFISFLVSLGWNWMYLYKLAFAQHQAEVAKMEPLTNVCAEKMDWLGSLWELLRSSWTYKDDPCQKYYELLLVNPIWLVPPTKALAVTFTNFVTEPLKHIGKGAGEFIKEFMKEIPILLHIPMLIIMALAVLSFCYGAGRSVNMLRHLGGPEREPPRALEPGDRGRLQEVDNRPHGGAGLAARAPKCSGRVMYRRQRRARGPRWCPVINYLFWIQSPKSLVESRGKAHRQKAVLKAACLLGLSRAQTPQRRWRVHLQRKRPSSGLTSEAAQRKAARPAQPAVERIRVVAPGARGAQTRSTAQRWSLGVVKYTLHNHLLFSTNTLTFTLHRCQRKH</sequence>
<dbReference type="GeneTree" id="ENSGT00390000016611"/>
<evidence type="ECO:0000256" key="3">
    <source>
        <dbReference type="ARBA" id="ARBA00015571"/>
    </source>
</evidence>
<keyword evidence="6 8" id="KW-0472">Membrane</keyword>
<accession>A0A452U9E3</accession>
<dbReference type="GO" id="GO:0005254">
    <property type="term" value="F:chloride channel activity"/>
    <property type="evidence" value="ECO:0007669"/>
    <property type="project" value="Ensembl"/>
</dbReference>
<dbReference type="GO" id="GO:0032469">
    <property type="term" value="P:endoplasmic reticulum calcium ion homeostasis"/>
    <property type="evidence" value="ECO:0007669"/>
    <property type="project" value="Ensembl"/>
</dbReference>
<comment type="subcellular location">
    <subcellularLocation>
        <location evidence="1">Membrane</location>
        <topology evidence="1">Multi-pass membrane protein</topology>
    </subcellularLocation>
</comment>
<proteinExistence type="inferred from homology"/>
<evidence type="ECO:0000256" key="6">
    <source>
        <dbReference type="ARBA" id="ARBA00023136"/>
    </source>
</evidence>
<dbReference type="Pfam" id="PF05934">
    <property type="entry name" value="MCLC"/>
    <property type="match status" value="1"/>
</dbReference>
<evidence type="ECO:0000256" key="9">
    <source>
        <dbReference type="SAM" id="SignalP"/>
    </source>
</evidence>
<feature type="compositionally biased region" description="Basic and acidic residues" evidence="7">
    <location>
        <begin position="364"/>
        <end position="389"/>
    </location>
</feature>
<evidence type="ECO:0000256" key="4">
    <source>
        <dbReference type="ARBA" id="ARBA00022692"/>
    </source>
</evidence>
<evidence type="ECO:0000313" key="10">
    <source>
        <dbReference type="Ensembl" id="ENSUMAP00000017400"/>
    </source>
</evidence>
<keyword evidence="4 8" id="KW-0812">Transmembrane</keyword>
<feature type="chain" id="PRO_5019311600" description="Chloride channel CLIC-like protein 1" evidence="9">
    <location>
        <begin position="19"/>
        <end position="550"/>
    </location>
</feature>
<organism evidence="10">
    <name type="scientific">Ursus maritimus</name>
    <name type="common">Polar bear</name>
    <name type="synonym">Thalarctos maritimus</name>
    <dbReference type="NCBI Taxonomy" id="29073"/>
    <lineage>
        <taxon>Eukaryota</taxon>
        <taxon>Metazoa</taxon>
        <taxon>Chordata</taxon>
        <taxon>Craniata</taxon>
        <taxon>Vertebrata</taxon>
        <taxon>Euteleostomi</taxon>
        <taxon>Mammalia</taxon>
        <taxon>Eutheria</taxon>
        <taxon>Laurasiatheria</taxon>
        <taxon>Carnivora</taxon>
        <taxon>Caniformia</taxon>
        <taxon>Ursidae</taxon>
        <taxon>Ursus</taxon>
    </lineage>
</organism>
<reference evidence="10" key="1">
    <citation type="submission" date="2019-03" db="UniProtKB">
        <authorList>
            <consortium name="Ensembl"/>
        </authorList>
    </citation>
    <scope>IDENTIFICATION</scope>
</reference>
<feature type="region of interest" description="Disordered" evidence="7">
    <location>
        <begin position="364"/>
        <end position="397"/>
    </location>
</feature>
<evidence type="ECO:0000256" key="7">
    <source>
        <dbReference type="SAM" id="MobiDB-lite"/>
    </source>
</evidence>
<evidence type="ECO:0000256" key="2">
    <source>
        <dbReference type="ARBA" id="ARBA00005944"/>
    </source>
</evidence>
<dbReference type="OMA" id="VQDDEWI"/>
<comment type="similarity">
    <text evidence="2">Belongs to the chloride channel MCLC family.</text>
</comment>